<dbReference type="EC" id="2.7.8.26" evidence="5 19"/>
<evidence type="ECO:0000256" key="7">
    <source>
        <dbReference type="ARBA" id="ARBA00022475"/>
    </source>
</evidence>
<evidence type="ECO:0000256" key="8">
    <source>
        <dbReference type="ARBA" id="ARBA00022573"/>
    </source>
</evidence>
<dbReference type="Proteomes" id="UP001225356">
    <property type="component" value="Unassembled WGS sequence"/>
</dbReference>
<evidence type="ECO:0000256" key="4">
    <source>
        <dbReference type="ARBA" id="ARBA00010561"/>
    </source>
</evidence>
<evidence type="ECO:0000256" key="3">
    <source>
        <dbReference type="ARBA" id="ARBA00004663"/>
    </source>
</evidence>
<dbReference type="PANTHER" id="PTHR34148">
    <property type="entry name" value="ADENOSYLCOBINAMIDE-GDP RIBAZOLETRANSFERASE"/>
    <property type="match status" value="1"/>
</dbReference>
<comment type="catalytic activity">
    <reaction evidence="17 19">
        <text>alpha-ribazole + adenosylcob(III)inamide-GDP = adenosylcob(III)alamin + GMP + H(+)</text>
        <dbReference type="Rhea" id="RHEA:16049"/>
        <dbReference type="ChEBI" id="CHEBI:10329"/>
        <dbReference type="ChEBI" id="CHEBI:15378"/>
        <dbReference type="ChEBI" id="CHEBI:18408"/>
        <dbReference type="ChEBI" id="CHEBI:58115"/>
        <dbReference type="ChEBI" id="CHEBI:60487"/>
        <dbReference type="EC" id="2.7.8.26"/>
    </reaction>
</comment>
<proteinExistence type="inferred from homology"/>
<keyword evidence="21" id="KW-1185">Reference proteome</keyword>
<name>A0ABT9QEW1_9ACTN</name>
<evidence type="ECO:0000256" key="17">
    <source>
        <dbReference type="ARBA" id="ARBA00048623"/>
    </source>
</evidence>
<feature type="transmembrane region" description="Helical" evidence="19">
    <location>
        <begin position="119"/>
        <end position="137"/>
    </location>
</feature>
<sequence>MSETPPSESSSTFADGIRLAIGTLSVFPVRPGVVDRRAGGIAMTVAPLVGVLLGAVAGVVLTLALWLGITPLPASVLAVGTLALLTRGLHLDGLADLADGLGSGKPAEQALDIMKRSDIGPFGVVTLVFTLLIQIMMLSEATAAGMGPIALVTACAAGRLALTWACLAGIPSARPGGLGSMVAGTVRRGVALIMTILVLAGTTALAFSAYVGAFTSWLPISSFTTFGPVPAGDGILLGHGLVGGFEGGGILSTSPVLGGSGIPVSWGFPVAVLVGLLAAWALRRRAVRRLGGVTGDVLGALVETATAAALMACAITS</sequence>
<feature type="transmembrane region" description="Helical" evidence="19">
    <location>
        <begin position="190"/>
        <end position="213"/>
    </location>
</feature>
<keyword evidence="11 19" id="KW-0460">Magnesium</keyword>
<dbReference type="InterPro" id="IPR003805">
    <property type="entry name" value="CobS"/>
</dbReference>
<dbReference type="GO" id="GO:0051073">
    <property type="term" value="F:adenosylcobinamide-GDP ribazoletransferase activity"/>
    <property type="evidence" value="ECO:0007669"/>
    <property type="project" value="UniProtKB-EC"/>
</dbReference>
<evidence type="ECO:0000313" key="20">
    <source>
        <dbReference type="EMBL" id="MDP9845281.1"/>
    </source>
</evidence>
<evidence type="ECO:0000256" key="15">
    <source>
        <dbReference type="ARBA" id="ARBA00032605"/>
    </source>
</evidence>
<evidence type="ECO:0000313" key="21">
    <source>
        <dbReference type="Proteomes" id="UP001225356"/>
    </source>
</evidence>
<comment type="subcellular location">
    <subcellularLocation>
        <location evidence="2 19">Cell membrane</location>
        <topology evidence="2 19">Multi-pass membrane protein</topology>
    </subcellularLocation>
</comment>
<comment type="function">
    <text evidence="14 19">Joins adenosylcobinamide-GDP and alpha-ribazole to generate adenosylcobalamin (Ado-cobalamin). Also synthesizes adenosylcobalamin 5'-phosphate from adenosylcobinamide-GDP and alpha-ribazole 5'-phosphate.</text>
</comment>
<dbReference type="HAMAP" id="MF_00719">
    <property type="entry name" value="CobS"/>
    <property type="match status" value="1"/>
</dbReference>
<comment type="similarity">
    <text evidence="4 19">Belongs to the CobS family.</text>
</comment>
<reference evidence="20 21" key="1">
    <citation type="submission" date="2023-07" db="EMBL/GenBank/DDBJ databases">
        <title>Sequencing the genomes of 1000 actinobacteria strains.</title>
        <authorList>
            <person name="Klenk H.-P."/>
        </authorList>
    </citation>
    <scope>NUCLEOTIDE SEQUENCE [LARGE SCALE GENOMIC DNA]</scope>
    <source>
        <strain evidence="20 21">DSM 46740</strain>
    </source>
</reference>
<evidence type="ECO:0000256" key="13">
    <source>
        <dbReference type="ARBA" id="ARBA00023136"/>
    </source>
</evidence>
<keyword evidence="8 19" id="KW-0169">Cobalamin biosynthesis</keyword>
<evidence type="ECO:0000256" key="19">
    <source>
        <dbReference type="HAMAP-Rule" id="MF_00719"/>
    </source>
</evidence>
<evidence type="ECO:0000256" key="18">
    <source>
        <dbReference type="ARBA" id="ARBA00049504"/>
    </source>
</evidence>
<evidence type="ECO:0000256" key="12">
    <source>
        <dbReference type="ARBA" id="ARBA00022989"/>
    </source>
</evidence>
<dbReference type="PANTHER" id="PTHR34148:SF1">
    <property type="entry name" value="ADENOSYLCOBINAMIDE-GDP RIBAZOLETRANSFERASE"/>
    <property type="match status" value="1"/>
</dbReference>
<evidence type="ECO:0000256" key="9">
    <source>
        <dbReference type="ARBA" id="ARBA00022679"/>
    </source>
</evidence>
<dbReference type="EMBL" id="JAUSQU010000001">
    <property type="protein sequence ID" value="MDP9845281.1"/>
    <property type="molecule type" value="Genomic_DNA"/>
</dbReference>
<comment type="cofactor">
    <cofactor evidence="1 19">
        <name>Mg(2+)</name>
        <dbReference type="ChEBI" id="CHEBI:18420"/>
    </cofactor>
</comment>
<accession>A0ABT9QEW1</accession>
<dbReference type="Pfam" id="PF02654">
    <property type="entry name" value="CobS"/>
    <property type="match status" value="1"/>
</dbReference>
<gene>
    <name evidence="19" type="primary">cobS</name>
    <name evidence="20" type="ORF">J2853_004492</name>
</gene>
<evidence type="ECO:0000256" key="14">
    <source>
        <dbReference type="ARBA" id="ARBA00025228"/>
    </source>
</evidence>
<feature type="transmembrane region" description="Helical" evidence="19">
    <location>
        <begin position="45"/>
        <end position="69"/>
    </location>
</feature>
<keyword evidence="7 19" id="KW-1003">Cell membrane</keyword>
<evidence type="ECO:0000256" key="5">
    <source>
        <dbReference type="ARBA" id="ARBA00013200"/>
    </source>
</evidence>
<feature type="transmembrane region" description="Helical" evidence="19">
    <location>
        <begin position="149"/>
        <end position="170"/>
    </location>
</feature>
<keyword evidence="10 19" id="KW-0812">Transmembrane</keyword>
<comment type="catalytic activity">
    <reaction evidence="18 19">
        <text>alpha-ribazole 5'-phosphate + adenosylcob(III)inamide-GDP = adenosylcob(III)alamin 5'-phosphate + GMP + H(+)</text>
        <dbReference type="Rhea" id="RHEA:23560"/>
        <dbReference type="ChEBI" id="CHEBI:15378"/>
        <dbReference type="ChEBI" id="CHEBI:57918"/>
        <dbReference type="ChEBI" id="CHEBI:58115"/>
        <dbReference type="ChEBI" id="CHEBI:60487"/>
        <dbReference type="ChEBI" id="CHEBI:60493"/>
        <dbReference type="EC" id="2.7.8.26"/>
    </reaction>
</comment>
<keyword evidence="12 19" id="KW-1133">Transmembrane helix</keyword>
<protein>
    <recommendedName>
        <fullName evidence="6 19">Adenosylcobinamide-GDP ribazoletransferase</fullName>
        <ecNumber evidence="5 19">2.7.8.26</ecNumber>
    </recommendedName>
    <alternativeName>
        <fullName evidence="16 19">Cobalamin synthase</fullName>
    </alternativeName>
    <alternativeName>
        <fullName evidence="15 19">Cobalamin-5'-phosphate synthase</fullName>
    </alternativeName>
</protein>
<comment type="pathway">
    <text evidence="3 19">Cofactor biosynthesis; adenosylcobalamin biosynthesis; adenosylcobalamin from cob(II)yrinate a,c-diamide: step 7/7.</text>
</comment>
<evidence type="ECO:0000256" key="16">
    <source>
        <dbReference type="ARBA" id="ARBA00032853"/>
    </source>
</evidence>
<feature type="transmembrane region" description="Helical" evidence="19">
    <location>
        <begin position="264"/>
        <end position="282"/>
    </location>
</feature>
<feature type="transmembrane region" description="Helical" evidence="19">
    <location>
        <begin position="75"/>
        <end position="98"/>
    </location>
</feature>
<evidence type="ECO:0000256" key="1">
    <source>
        <dbReference type="ARBA" id="ARBA00001946"/>
    </source>
</evidence>
<keyword evidence="13 19" id="KW-0472">Membrane</keyword>
<evidence type="ECO:0000256" key="2">
    <source>
        <dbReference type="ARBA" id="ARBA00004651"/>
    </source>
</evidence>
<organism evidence="20 21">
    <name type="scientific">Streptosporangium lutulentum</name>
    <dbReference type="NCBI Taxonomy" id="1461250"/>
    <lineage>
        <taxon>Bacteria</taxon>
        <taxon>Bacillati</taxon>
        <taxon>Actinomycetota</taxon>
        <taxon>Actinomycetes</taxon>
        <taxon>Streptosporangiales</taxon>
        <taxon>Streptosporangiaceae</taxon>
        <taxon>Streptosporangium</taxon>
    </lineage>
</organism>
<evidence type="ECO:0000256" key="6">
    <source>
        <dbReference type="ARBA" id="ARBA00015850"/>
    </source>
</evidence>
<comment type="caution">
    <text evidence="20">The sequence shown here is derived from an EMBL/GenBank/DDBJ whole genome shotgun (WGS) entry which is preliminary data.</text>
</comment>
<evidence type="ECO:0000256" key="11">
    <source>
        <dbReference type="ARBA" id="ARBA00022842"/>
    </source>
</evidence>
<keyword evidence="9 19" id="KW-0808">Transferase</keyword>
<evidence type="ECO:0000256" key="10">
    <source>
        <dbReference type="ARBA" id="ARBA00022692"/>
    </source>
</evidence>
<dbReference type="RefSeq" id="WP_307560802.1">
    <property type="nucleotide sequence ID" value="NZ_JAUSQU010000001.1"/>
</dbReference>